<accession>A0A1Q9CL68</accession>
<name>A0A1Q9CL68_SYMMI</name>
<evidence type="ECO:0000313" key="1">
    <source>
        <dbReference type="EMBL" id="OLP83656.1"/>
    </source>
</evidence>
<gene>
    <name evidence="1" type="ORF">AK812_SmicGene35553</name>
</gene>
<proteinExistence type="predicted"/>
<sequence>MASLTCCSAGLMYFASVKRCHARLARKQVTLNVGGSIFTCERSTLEKCDFLAQVLRSDPASSEVFLDRFLSFNCAEQTPLH</sequence>
<keyword evidence="2" id="KW-1185">Reference proteome</keyword>
<reference evidence="1 2" key="1">
    <citation type="submission" date="2016-02" db="EMBL/GenBank/DDBJ databases">
        <title>Genome analysis of coral dinoflagellate symbionts highlights evolutionary adaptations to a symbiotic lifestyle.</title>
        <authorList>
            <person name="Aranda M."/>
            <person name="Li Y."/>
            <person name="Liew Y.J."/>
            <person name="Baumgarten S."/>
            <person name="Simakov O."/>
            <person name="Wilson M."/>
            <person name="Piel J."/>
            <person name="Ashoor H."/>
            <person name="Bougouffa S."/>
            <person name="Bajic V.B."/>
            <person name="Ryu T."/>
            <person name="Ravasi T."/>
            <person name="Bayer T."/>
            <person name="Micklem G."/>
            <person name="Kim H."/>
            <person name="Bhak J."/>
            <person name="Lajeunesse T.C."/>
            <person name="Voolstra C.R."/>
        </authorList>
    </citation>
    <scope>NUCLEOTIDE SEQUENCE [LARGE SCALE GENOMIC DNA]</scope>
    <source>
        <strain evidence="1 2">CCMP2467</strain>
    </source>
</reference>
<protein>
    <recommendedName>
        <fullName evidence="3">Potassium channel tetramerisation-type BTB domain-containing protein</fullName>
    </recommendedName>
</protein>
<dbReference type="InterPro" id="IPR011333">
    <property type="entry name" value="SKP1/BTB/POZ_sf"/>
</dbReference>
<organism evidence="1 2">
    <name type="scientific">Symbiodinium microadriaticum</name>
    <name type="common">Dinoflagellate</name>
    <name type="synonym">Zooxanthella microadriatica</name>
    <dbReference type="NCBI Taxonomy" id="2951"/>
    <lineage>
        <taxon>Eukaryota</taxon>
        <taxon>Sar</taxon>
        <taxon>Alveolata</taxon>
        <taxon>Dinophyceae</taxon>
        <taxon>Suessiales</taxon>
        <taxon>Symbiodiniaceae</taxon>
        <taxon>Symbiodinium</taxon>
    </lineage>
</organism>
<dbReference type="Gene3D" id="3.30.710.10">
    <property type="entry name" value="Potassium Channel Kv1.1, Chain A"/>
    <property type="match status" value="1"/>
</dbReference>
<evidence type="ECO:0008006" key="3">
    <source>
        <dbReference type="Google" id="ProtNLM"/>
    </source>
</evidence>
<dbReference type="AlphaFoldDB" id="A0A1Q9CL68"/>
<dbReference type="EMBL" id="LSRX01001101">
    <property type="protein sequence ID" value="OLP83656.1"/>
    <property type="molecule type" value="Genomic_DNA"/>
</dbReference>
<comment type="caution">
    <text evidence="1">The sequence shown here is derived from an EMBL/GenBank/DDBJ whole genome shotgun (WGS) entry which is preliminary data.</text>
</comment>
<evidence type="ECO:0000313" key="2">
    <source>
        <dbReference type="Proteomes" id="UP000186817"/>
    </source>
</evidence>
<dbReference type="Proteomes" id="UP000186817">
    <property type="component" value="Unassembled WGS sequence"/>
</dbReference>